<proteinExistence type="predicted"/>
<comment type="caution">
    <text evidence="1">The sequence shown here is derived from an EMBL/GenBank/DDBJ whole genome shotgun (WGS) entry which is preliminary data.</text>
</comment>
<reference evidence="1 2" key="1">
    <citation type="submission" date="2013-05" db="EMBL/GenBank/DDBJ databases">
        <authorList>
            <person name="Harkins D.M."/>
            <person name="Durkin A.S."/>
            <person name="Brinkac L.M."/>
            <person name="Haft D.H."/>
            <person name="Selengut J.D."/>
            <person name="Sanka R."/>
            <person name="DePew J."/>
            <person name="Purushe J."/>
            <person name="Hartskeerl R.A."/>
            <person name="Ahmed A."/>
            <person name="van der Linden H."/>
            <person name="Goris M.G.A."/>
            <person name="Vinetz J.M."/>
            <person name="Sutton G.G."/>
            <person name="Nierman W.C."/>
            <person name="Fouts D.E."/>
        </authorList>
    </citation>
    <scope>NUCLEOTIDE SEQUENCE [LARGE SCALE GENOMIC DNA]</scope>
    <source>
        <strain evidence="1 2">CZ214</strain>
    </source>
</reference>
<accession>T0FQA7</accession>
<name>T0FQA7_9LEPT</name>
<evidence type="ECO:0000313" key="2">
    <source>
        <dbReference type="Proteomes" id="UP000015442"/>
    </source>
</evidence>
<dbReference type="EMBL" id="AKWY02000020">
    <property type="protein sequence ID" value="EQA71770.1"/>
    <property type="molecule type" value="Genomic_DNA"/>
</dbReference>
<dbReference type="AlphaFoldDB" id="T0FQA7"/>
<gene>
    <name evidence="1" type="ORF">LEP1GSC059_1110</name>
</gene>
<evidence type="ECO:0000313" key="1">
    <source>
        <dbReference type="EMBL" id="EQA71770.1"/>
    </source>
</evidence>
<organism evidence="1 2">
    <name type="scientific">Leptospira noguchii serovar Panama str. CZ214</name>
    <dbReference type="NCBI Taxonomy" id="1001595"/>
    <lineage>
        <taxon>Bacteria</taxon>
        <taxon>Pseudomonadati</taxon>
        <taxon>Spirochaetota</taxon>
        <taxon>Spirochaetia</taxon>
        <taxon>Leptospirales</taxon>
        <taxon>Leptospiraceae</taxon>
        <taxon>Leptospira</taxon>
    </lineage>
</organism>
<dbReference type="Proteomes" id="UP000015442">
    <property type="component" value="Unassembled WGS sequence"/>
</dbReference>
<protein>
    <submittedName>
        <fullName evidence="1">Uncharacterized protein</fullName>
    </submittedName>
</protein>
<sequence length="135" mass="15205">MITIFLSIVLGALVALFAIFLSEENRDRKFRKLIKPDGFFLPPLTLEGVSDQTLEHLADTAIEKIAASPEDTSKKLEGFLKSLKFHERILDNIFCDKFGSVDHCVIGNALEDLMEKIESRIRVLQKEESNGTPLN</sequence>